<comment type="caution">
    <text evidence="2">The sequence shown here is derived from an EMBL/GenBank/DDBJ whole genome shotgun (WGS) entry which is preliminary data.</text>
</comment>
<dbReference type="PANTHER" id="PTHR31650">
    <property type="entry name" value="O-ACYLTRANSFERASE (WSD1-LIKE) FAMILY PROTEIN"/>
    <property type="match status" value="1"/>
</dbReference>
<feature type="region of interest" description="Disordered" evidence="1">
    <location>
        <begin position="1"/>
        <end position="24"/>
    </location>
</feature>
<feature type="compositionally biased region" description="Basic and acidic residues" evidence="1">
    <location>
        <begin position="11"/>
        <end position="21"/>
    </location>
</feature>
<dbReference type="PANTHER" id="PTHR31650:SF74">
    <property type="entry name" value="O-ACYLTRANSFERASE WSD1-LIKE"/>
    <property type="match status" value="1"/>
</dbReference>
<dbReference type="GO" id="GO:0008374">
    <property type="term" value="F:O-acyltransferase activity"/>
    <property type="evidence" value="ECO:0007669"/>
    <property type="project" value="InterPro"/>
</dbReference>
<sequence>MGHSNPMIDWIHGERKRDKGATQKKNNLPKKKIRLRSTAFINTRPRPSSPGIQALFGMTEENNSEAKWGNSNNCMLLPLSIGSKLDFMQDHHTYNIMLLKLGWTCRRNRVLWPCHGIPCNQFLWPTTFLSVDENTIPDPHNQLDDLQGSLKLIKQAVYANGLVKDVEVEVEGVPQAVFM</sequence>
<protein>
    <submittedName>
        <fullName evidence="2">Uncharacterized protein</fullName>
    </submittedName>
</protein>
<dbReference type="AlphaFoldDB" id="A0AAU9PC57"/>
<evidence type="ECO:0000313" key="2">
    <source>
        <dbReference type="EMBL" id="CAH1447811.1"/>
    </source>
</evidence>
<evidence type="ECO:0000256" key="1">
    <source>
        <dbReference type="SAM" id="MobiDB-lite"/>
    </source>
</evidence>
<gene>
    <name evidence="2" type="ORF">LVIROSA_LOCUS33397</name>
</gene>
<evidence type="ECO:0000313" key="3">
    <source>
        <dbReference type="Proteomes" id="UP001157418"/>
    </source>
</evidence>
<accession>A0AAU9PC57</accession>
<dbReference type="InterPro" id="IPR045034">
    <property type="entry name" value="O-acyltransferase_WSD1-like"/>
</dbReference>
<dbReference type="Proteomes" id="UP001157418">
    <property type="component" value="Unassembled WGS sequence"/>
</dbReference>
<organism evidence="2 3">
    <name type="scientific">Lactuca virosa</name>
    <dbReference type="NCBI Taxonomy" id="75947"/>
    <lineage>
        <taxon>Eukaryota</taxon>
        <taxon>Viridiplantae</taxon>
        <taxon>Streptophyta</taxon>
        <taxon>Embryophyta</taxon>
        <taxon>Tracheophyta</taxon>
        <taxon>Spermatophyta</taxon>
        <taxon>Magnoliopsida</taxon>
        <taxon>eudicotyledons</taxon>
        <taxon>Gunneridae</taxon>
        <taxon>Pentapetalae</taxon>
        <taxon>asterids</taxon>
        <taxon>campanulids</taxon>
        <taxon>Asterales</taxon>
        <taxon>Asteraceae</taxon>
        <taxon>Cichorioideae</taxon>
        <taxon>Cichorieae</taxon>
        <taxon>Lactucinae</taxon>
        <taxon>Lactuca</taxon>
    </lineage>
</organism>
<dbReference type="GO" id="GO:0005886">
    <property type="term" value="C:plasma membrane"/>
    <property type="evidence" value="ECO:0007669"/>
    <property type="project" value="TreeGrafter"/>
</dbReference>
<name>A0AAU9PC57_9ASTR</name>
<keyword evidence="3" id="KW-1185">Reference proteome</keyword>
<dbReference type="GO" id="GO:0019432">
    <property type="term" value="P:triglyceride biosynthetic process"/>
    <property type="evidence" value="ECO:0007669"/>
    <property type="project" value="TreeGrafter"/>
</dbReference>
<dbReference type="EMBL" id="CAKMRJ010005634">
    <property type="protein sequence ID" value="CAH1447811.1"/>
    <property type="molecule type" value="Genomic_DNA"/>
</dbReference>
<proteinExistence type="predicted"/>
<reference evidence="2 3" key="1">
    <citation type="submission" date="2022-01" db="EMBL/GenBank/DDBJ databases">
        <authorList>
            <person name="Xiong W."/>
            <person name="Schranz E."/>
        </authorList>
    </citation>
    <scope>NUCLEOTIDE SEQUENCE [LARGE SCALE GENOMIC DNA]</scope>
</reference>